<dbReference type="Proteomes" id="UP000433101">
    <property type="component" value="Unassembled WGS sequence"/>
</dbReference>
<evidence type="ECO:0000256" key="2">
    <source>
        <dbReference type="ARBA" id="ARBA00022692"/>
    </source>
</evidence>
<dbReference type="InterPro" id="IPR019109">
    <property type="entry name" value="MamF_MmsF"/>
</dbReference>
<gene>
    <name evidence="6" type="ORF">GR183_14855</name>
</gene>
<evidence type="ECO:0000313" key="6">
    <source>
        <dbReference type="EMBL" id="MXN66192.1"/>
    </source>
</evidence>
<proteinExistence type="predicted"/>
<evidence type="ECO:0000313" key="7">
    <source>
        <dbReference type="Proteomes" id="UP000433101"/>
    </source>
</evidence>
<sequence>MSMQEENVSASYVEPGGKNVTLIYILYLVGFVVGLTALVGVVFAYMNRDKVEGWINSHYTFQIRTFWLGLIFGLLSFLLMFVGIGFILMVVAAVWVIVRCVKGLQMAGRGEPVPDPLTWLF</sequence>
<feature type="transmembrane region" description="Helical" evidence="5">
    <location>
        <begin position="66"/>
        <end position="98"/>
    </location>
</feature>
<dbReference type="EMBL" id="WUMV01000007">
    <property type="protein sequence ID" value="MXN66192.1"/>
    <property type="molecule type" value="Genomic_DNA"/>
</dbReference>
<evidence type="ECO:0000256" key="1">
    <source>
        <dbReference type="ARBA" id="ARBA00004141"/>
    </source>
</evidence>
<evidence type="ECO:0000256" key="3">
    <source>
        <dbReference type="ARBA" id="ARBA00022989"/>
    </source>
</evidence>
<feature type="transmembrane region" description="Helical" evidence="5">
    <location>
        <begin position="21"/>
        <end position="46"/>
    </location>
</feature>
<keyword evidence="7" id="KW-1185">Reference proteome</keyword>
<comment type="subcellular location">
    <subcellularLocation>
        <location evidence="1">Membrane</location>
        <topology evidence="1">Multi-pass membrane protein</topology>
    </subcellularLocation>
</comment>
<keyword evidence="4 5" id="KW-0472">Membrane</keyword>
<dbReference type="AlphaFoldDB" id="A0A7X3LW44"/>
<dbReference type="RefSeq" id="WP_160776442.1">
    <property type="nucleotide sequence ID" value="NZ_WUMV01000007.1"/>
</dbReference>
<evidence type="ECO:0000256" key="4">
    <source>
        <dbReference type="ARBA" id="ARBA00023136"/>
    </source>
</evidence>
<accession>A0A7X3LW44</accession>
<comment type="caution">
    <text evidence="6">The sequence shown here is derived from an EMBL/GenBank/DDBJ whole genome shotgun (WGS) entry which is preliminary data.</text>
</comment>
<reference evidence="6 7" key="1">
    <citation type="submission" date="2019-12" db="EMBL/GenBank/DDBJ databases">
        <authorList>
            <person name="Li M."/>
        </authorList>
    </citation>
    <scope>NUCLEOTIDE SEQUENCE [LARGE SCALE GENOMIC DNA]</scope>
    <source>
        <strain evidence="6 7">GBMRC 2046</strain>
    </source>
</reference>
<name>A0A7X3LW44_9HYPH</name>
<organism evidence="6 7">
    <name type="scientific">Stappia sediminis</name>
    <dbReference type="NCBI Taxonomy" id="2692190"/>
    <lineage>
        <taxon>Bacteria</taxon>
        <taxon>Pseudomonadati</taxon>
        <taxon>Pseudomonadota</taxon>
        <taxon>Alphaproteobacteria</taxon>
        <taxon>Hyphomicrobiales</taxon>
        <taxon>Stappiaceae</taxon>
        <taxon>Stappia</taxon>
    </lineage>
</organism>
<protein>
    <recommendedName>
        <fullName evidence="8">DUF4870 domain-containing protein</fullName>
    </recommendedName>
</protein>
<keyword evidence="2 5" id="KW-0812">Transmembrane</keyword>
<dbReference type="Pfam" id="PF09685">
    <property type="entry name" value="MamF_MmsF"/>
    <property type="match status" value="1"/>
</dbReference>
<keyword evidence="3 5" id="KW-1133">Transmembrane helix</keyword>
<evidence type="ECO:0008006" key="8">
    <source>
        <dbReference type="Google" id="ProtNLM"/>
    </source>
</evidence>
<evidence type="ECO:0000256" key="5">
    <source>
        <dbReference type="SAM" id="Phobius"/>
    </source>
</evidence>